<accession>D5PZX5</accession>
<evidence type="ECO:0000256" key="1">
    <source>
        <dbReference type="ARBA" id="ARBA00023015"/>
    </source>
</evidence>
<reference evidence="5 6" key="1">
    <citation type="submission" date="2010-05" db="EMBL/GenBank/DDBJ databases">
        <authorList>
            <person name="Qin X."/>
            <person name="Bachman B."/>
            <person name="Battles P."/>
            <person name="Bell A."/>
            <person name="Bess C."/>
            <person name="Bickham C."/>
            <person name="Chaboub L."/>
            <person name="Chen D."/>
            <person name="Coyle M."/>
            <person name="Deiros D.R."/>
            <person name="Dinh H."/>
            <person name="Forbes L."/>
            <person name="Fowler G."/>
            <person name="Francisco L."/>
            <person name="Fu Q."/>
            <person name="Gubbala S."/>
            <person name="Hale W."/>
            <person name="Han Y."/>
            <person name="Hemphill L."/>
            <person name="Highlander S.K."/>
            <person name="Hirani K."/>
            <person name="Hogues M."/>
            <person name="Jackson L."/>
            <person name="Jakkamsetti A."/>
            <person name="Javaid M."/>
            <person name="Jiang H."/>
            <person name="Korchina V."/>
            <person name="Kovar C."/>
            <person name="Lara F."/>
            <person name="Lee S."/>
            <person name="Mata R."/>
            <person name="Mathew T."/>
            <person name="Moen C."/>
            <person name="Morales K."/>
            <person name="Munidasa M."/>
            <person name="Nazareth L."/>
            <person name="Ngo R."/>
            <person name="Nguyen L."/>
            <person name="Okwuonu G."/>
            <person name="Ongeri F."/>
            <person name="Patil S."/>
            <person name="Petrosino J."/>
            <person name="Pham C."/>
            <person name="Pham P."/>
            <person name="Pu L.-L."/>
            <person name="Puazo M."/>
            <person name="Raj R."/>
            <person name="Reid J."/>
            <person name="Rouhana J."/>
            <person name="Saada N."/>
            <person name="Shang Y."/>
            <person name="Simmons D."/>
            <person name="Thornton R."/>
            <person name="Warren J."/>
            <person name="Weissenberger G."/>
            <person name="Zhang J."/>
            <person name="Zhang L."/>
            <person name="Zhou C."/>
            <person name="Zhu D."/>
            <person name="Muzny D."/>
            <person name="Worley K."/>
            <person name="Gibbs R."/>
        </authorList>
    </citation>
    <scope>NUCLEOTIDE SEQUENCE [LARGE SCALE GENOMIC DNA]</scope>
    <source>
        <strain evidence="5 6">NAP08</strain>
    </source>
</reference>
<evidence type="ECO:0000313" key="5">
    <source>
        <dbReference type="EMBL" id="EFH08802.1"/>
    </source>
</evidence>
<dbReference type="InterPro" id="IPR018062">
    <property type="entry name" value="HTH_AraC-typ_CS"/>
</dbReference>
<dbReference type="GO" id="GO:0003700">
    <property type="term" value="F:DNA-binding transcription factor activity"/>
    <property type="evidence" value="ECO:0007669"/>
    <property type="project" value="InterPro"/>
</dbReference>
<dbReference type="PANTHER" id="PTHR43280">
    <property type="entry name" value="ARAC-FAMILY TRANSCRIPTIONAL REGULATOR"/>
    <property type="match status" value="1"/>
</dbReference>
<dbReference type="Pfam" id="PF12833">
    <property type="entry name" value="HTH_18"/>
    <property type="match status" value="1"/>
</dbReference>
<dbReference type="InterPro" id="IPR018060">
    <property type="entry name" value="HTH_AraC"/>
</dbReference>
<dbReference type="PRINTS" id="PR00032">
    <property type="entry name" value="HTHARAC"/>
</dbReference>
<evidence type="ECO:0000256" key="3">
    <source>
        <dbReference type="ARBA" id="ARBA00023163"/>
    </source>
</evidence>
<keyword evidence="2" id="KW-0238">DNA-binding</keyword>
<gene>
    <name evidence="5" type="ORF">HMPREF0220_0207</name>
</gene>
<feature type="domain" description="HTH araC/xylS-type" evidence="4">
    <location>
        <begin position="58"/>
        <end position="155"/>
    </location>
</feature>
<proteinExistence type="predicted"/>
<dbReference type="AlphaFoldDB" id="D5PZX5"/>
<dbReference type="InterPro" id="IPR009057">
    <property type="entry name" value="Homeodomain-like_sf"/>
</dbReference>
<comment type="caution">
    <text evidence="5">The sequence shown here is derived from an EMBL/GenBank/DDBJ whole genome shotgun (WGS) entry which is preliminary data.</text>
</comment>
<dbReference type="HOGENOM" id="CLU_000445_81_14_9"/>
<dbReference type="Gene3D" id="1.10.10.60">
    <property type="entry name" value="Homeodomain-like"/>
    <property type="match status" value="2"/>
</dbReference>
<dbReference type="SUPFAM" id="SSF46689">
    <property type="entry name" value="Homeodomain-like"/>
    <property type="match status" value="1"/>
</dbReference>
<dbReference type="SMART" id="SM00342">
    <property type="entry name" value="HTH_ARAC"/>
    <property type="match status" value="1"/>
</dbReference>
<sequence>MKRLVAELTKEYLNKSMCYKEIMDCYIILIFYELLEIHKTKNEKTLTSDSKINIDNIAEMMKYIEGNYAQTTLREVAKKFHFHPNYLSTLIKKTTGKSFKDIIHEQRLKKATTLLKSTDMSIEDISIEVGYNNQTFFYKKFKETYSLTPKKYRIKSRILLKEVSHETIYS</sequence>
<dbReference type="PROSITE" id="PS00041">
    <property type="entry name" value="HTH_ARAC_FAMILY_1"/>
    <property type="match status" value="1"/>
</dbReference>
<keyword evidence="3" id="KW-0804">Transcription</keyword>
<organism evidence="5 6">
    <name type="scientific">Clostridioides difficile NAP08</name>
    <dbReference type="NCBI Taxonomy" id="525259"/>
    <lineage>
        <taxon>Bacteria</taxon>
        <taxon>Bacillati</taxon>
        <taxon>Bacillota</taxon>
        <taxon>Clostridia</taxon>
        <taxon>Peptostreptococcales</taxon>
        <taxon>Peptostreptococcaceae</taxon>
        <taxon>Clostridioides</taxon>
    </lineage>
</organism>
<dbReference type="Proteomes" id="UP000003227">
    <property type="component" value="Unassembled WGS sequence"/>
</dbReference>
<name>D5PZX5_CLODI</name>
<dbReference type="InterPro" id="IPR020449">
    <property type="entry name" value="Tscrpt_reg_AraC-type_HTH"/>
</dbReference>
<protein>
    <submittedName>
        <fullName evidence="5">Transcriptional regulator, AraC family</fullName>
    </submittedName>
</protein>
<evidence type="ECO:0000313" key="6">
    <source>
        <dbReference type="Proteomes" id="UP000003227"/>
    </source>
</evidence>
<evidence type="ECO:0000256" key="2">
    <source>
        <dbReference type="ARBA" id="ARBA00023125"/>
    </source>
</evidence>
<dbReference type="GO" id="GO:0043565">
    <property type="term" value="F:sequence-specific DNA binding"/>
    <property type="evidence" value="ECO:0007669"/>
    <property type="project" value="InterPro"/>
</dbReference>
<keyword evidence="1" id="KW-0805">Transcription regulation</keyword>
<evidence type="ECO:0000259" key="4">
    <source>
        <dbReference type="PROSITE" id="PS01124"/>
    </source>
</evidence>
<dbReference type="PROSITE" id="PS01124">
    <property type="entry name" value="HTH_ARAC_FAMILY_2"/>
    <property type="match status" value="1"/>
</dbReference>
<dbReference type="PANTHER" id="PTHR43280:SF28">
    <property type="entry name" value="HTH-TYPE TRANSCRIPTIONAL ACTIVATOR RHAS"/>
    <property type="match status" value="1"/>
</dbReference>
<dbReference type="EMBL" id="ADNX01000005">
    <property type="protein sequence ID" value="EFH08802.1"/>
    <property type="molecule type" value="Genomic_DNA"/>
</dbReference>